<feature type="region of interest" description="Disordered" evidence="1">
    <location>
        <begin position="175"/>
        <end position="199"/>
    </location>
</feature>
<dbReference type="AlphaFoldDB" id="Q9FWL9"/>
<evidence type="ECO:0000256" key="1">
    <source>
        <dbReference type="SAM" id="MobiDB-lite"/>
    </source>
</evidence>
<name>Q9FWL9_ORYSJ</name>
<dbReference type="Proteomes" id="UP000000763">
    <property type="component" value="Chromosome 10"/>
</dbReference>
<proteinExistence type="predicted"/>
<feature type="compositionally biased region" description="Gly residues" evidence="1">
    <location>
        <begin position="57"/>
        <end position="66"/>
    </location>
</feature>
<feature type="region of interest" description="Disordered" evidence="1">
    <location>
        <begin position="1"/>
        <end position="146"/>
    </location>
</feature>
<feature type="compositionally biased region" description="Basic and acidic residues" evidence="1">
    <location>
        <begin position="69"/>
        <end position="93"/>
    </location>
</feature>
<reference evidence="3" key="1">
    <citation type="journal article" date="2005" name="Nature">
        <title>The map-based sequence of the rice genome.</title>
        <authorList>
            <consortium name="International rice genome sequencing project (IRGSP)"/>
            <person name="Matsumoto T."/>
            <person name="Wu J."/>
            <person name="Kanamori H."/>
            <person name="Katayose Y."/>
            <person name="Fujisawa M."/>
            <person name="Namiki N."/>
            <person name="Mizuno H."/>
            <person name="Yamamoto K."/>
            <person name="Antonio B.A."/>
            <person name="Baba T."/>
            <person name="Sakata K."/>
            <person name="Nagamura Y."/>
            <person name="Aoki H."/>
            <person name="Arikawa K."/>
            <person name="Arita K."/>
            <person name="Bito T."/>
            <person name="Chiden Y."/>
            <person name="Fujitsuka N."/>
            <person name="Fukunaka R."/>
            <person name="Hamada M."/>
            <person name="Harada C."/>
            <person name="Hayashi A."/>
            <person name="Hijishita S."/>
            <person name="Honda M."/>
            <person name="Hosokawa S."/>
            <person name="Ichikawa Y."/>
            <person name="Idonuma A."/>
            <person name="Iijima M."/>
            <person name="Ikeda M."/>
            <person name="Ikeno M."/>
            <person name="Ito K."/>
            <person name="Ito S."/>
            <person name="Ito T."/>
            <person name="Ito Y."/>
            <person name="Ito Y."/>
            <person name="Iwabuchi A."/>
            <person name="Kamiya K."/>
            <person name="Karasawa W."/>
            <person name="Kurita K."/>
            <person name="Katagiri S."/>
            <person name="Kikuta A."/>
            <person name="Kobayashi H."/>
            <person name="Kobayashi N."/>
            <person name="Machita K."/>
            <person name="Maehara T."/>
            <person name="Masukawa M."/>
            <person name="Mizubayashi T."/>
            <person name="Mukai Y."/>
            <person name="Nagasaki H."/>
            <person name="Nagata Y."/>
            <person name="Naito S."/>
            <person name="Nakashima M."/>
            <person name="Nakama Y."/>
            <person name="Nakamichi Y."/>
            <person name="Nakamura M."/>
            <person name="Meguro A."/>
            <person name="Negishi M."/>
            <person name="Ohta I."/>
            <person name="Ohta T."/>
            <person name="Okamoto M."/>
            <person name="Ono N."/>
            <person name="Saji S."/>
            <person name="Sakaguchi M."/>
            <person name="Sakai K."/>
            <person name="Shibata M."/>
            <person name="Shimokawa T."/>
            <person name="Song J."/>
            <person name="Takazaki Y."/>
            <person name="Terasawa K."/>
            <person name="Tsugane M."/>
            <person name="Tsuji K."/>
            <person name="Ueda S."/>
            <person name="Waki K."/>
            <person name="Yamagata H."/>
            <person name="Yamamoto M."/>
            <person name="Yamamoto S."/>
            <person name="Yamane H."/>
            <person name="Yoshiki S."/>
            <person name="Yoshihara R."/>
            <person name="Yukawa K."/>
            <person name="Zhong H."/>
            <person name="Yano M."/>
            <person name="Yuan Q."/>
            <person name="Ouyang S."/>
            <person name="Liu J."/>
            <person name="Jones K.M."/>
            <person name="Gansberger K."/>
            <person name="Moffat K."/>
            <person name="Hill J."/>
            <person name="Bera J."/>
            <person name="Fadrosh D."/>
            <person name="Jin S."/>
            <person name="Johri S."/>
            <person name="Kim M."/>
            <person name="Overton L."/>
            <person name="Reardon M."/>
            <person name="Tsitrin T."/>
            <person name="Vuong H."/>
            <person name="Weaver B."/>
            <person name="Ciecko A."/>
            <person name="Tallon L."/>
            <person name="Jackson J."/>
            <person name="Pai G."/>
            <person name="Aken S.V."/>
            <person name="Utterback T."/>
            <person name="Reidmuller S."/>
            <person name="Feldblyum T."/>
            <person name="Hsiao J."/>
            <person name="Zismann V."/>
            <person name="Iobst S."/>
            <person name="de Vazeille A.R."/>
            <person name="Buell C.R."/>
            <person name="Ying K."/>
            <person name="Li Y."/>
            <person name="Lu T."/>
            <person name="Huang Y."/>
            <person name="Zhao Q."/>
            <person name="Feng Q."/>
            <person name="Zhang L."/>
            <person name="Zhu J."/>
            <person name="Weng Q."/>
            <person name="Mu J."/>
            <person name="Lu Y."/>
            <person name="Fan D."/>
            <person name="Liu Y."/>
            <person name="Guan J."/>
            <person name="Zhang Y."/>
            <person name="Yu S."/>
            <person name="Liu X."/>
            <person name="Zhang Y."/>
            <person name="Hong G."/>
            <person name="Han B."/>
            <person name="Choisne N."/>
            <person name="Demange N."/>
            <person name="Orjeda G."/>
            <person name="Samain S."/>
            <person name="Cattolico L."/>
            <person name="Pelletier E."/>
            <person name="Couloux A."/>
            <person name="Segurens B."/>
            <person name="Wincker P."/>
            <person name="D'Hont A."/>
            <person name="Scarpelli C."/>
            <person name="Weissenbach J."/>
            <person name="Salanoubat M."/>
            <person name="Quetier F."/>
            <person name="Yu Y."/>
            <person name="Kim H.R."/>
            <person name="Rambo T."/>
            <person name="Currie J."/>
            <person name="Collura K."/>
            <person name="Luo M."/>
            <person name="Yang T."/>
            <person name="Ammiraju J.S.S."/>
            <person name="Engler F."/>
            <person name="Soderlund C."/>
            <person name="Wing R.A."/>
            <person name="Palmer L.E."/>
            <person name="de la Bastide M."/>
            <person name="Spiegel L."/>
            <person name="Nascimento L."/>
            <person name="Zutavern T."/>
            <person name="O'Shaughnessy A."/>
            <person name="Dike S."/>
            <person name="Dedhia N."/>
            <person name="Preston R."/>
            <person name="Balija V."/>
            <person name="McCombie W.R."/>
            <person name="Chow T."/>
            <person name="Chen H."/>
            <person name="Chung M."/>
            <person name="Chen C."/>
            <person name="Shaw J."/>
            <person name="Wu H."/>
            <person name="Hsiao K."/>
            <person name="Chao Y."/>
            <person name="Chu M."/>
            <person name="Cheng C."/>
            <person name="Hour A."/>
            <person name="Lee P."/>
            <person name="Lin S."/>
            <person name="Lin Y."/>
            <person name="Liou J."/>
            <person name="Liu S."/>
            <person name="Hsing Y."/>
            <person name="Raghuvanshi S."/>
            <person name="Mohanty A."/>
            <person name="Bharti A.K."/>
            <person name="Gaur A."/>
            <person name="Gupta V."/>
            <person name="Kumar D."/>
            <person name="Ravi V."/>
            <person name="Vij S."/>
            <person name="Kapur A."/>
            <person name="Khurana P."/>
            <person name="Khurana P."/>
            <person name="Khurana J.P."/>
            <person name="Tyagi A.K."/>
            <person name="Gaikwad K."/>
            <person name="Singh A."/>
            <person name="Dalal V."/>
            <person name="Srivastava S."/>
            <person name="Dixit A."/>
            <person name="Pal A.K."/>
            <person name="Ghazi I.A."/>
            <person name="Yadav M."/>
            <person name="Pandit A."/>
            <person name="Bhargava A."/>
            <person name="Sureshbabu K."/>
            <person name="Batra K."/>
            <person name="Sharma T.R."/>
            <person name="Mohapatra T."/>
            <person name="Singh N.K."/>
            <person name="Messing J."/>
            <person name="Nelson A.B."/>
            <person name="Fuks G."/>
            <person name="Kavchok S."/>
            <person name="Keizer G."/>
            <person name="Linton E."/>
            <person name="Llaca V."/>
            <person name="Song R."/>
            <person name="Tanyolac B."/>
            <person name="Young S."/>
            <person name="Ho-Il K."/>
            <person name="Hahn J.H."/>
            <person name="Sangsakoo G."/>
            <person name="Vanavichit A."/>
            <person name="de Mattos Luiz.A.T."/>
            <person name="Zimmer P.D."/>
            <person name="Malone G."/>
            <person name="Dellagostin O."/>
            <person name="de Oliveira A.C."/>
            <person name="Bevan M."/>
            <person name="Bancroft I."/>
            <person name="Minx P."/>
            <person name="Cordum H."/>
            <person name="Wilson R."/>
            <person name="Cheng Z."/>
            <person name="Jin W."/>
            <person name="Jiang J."/>
            <person name="Leong S.A."/>
            <person name="Iwama H."/>
            <person name="Gojobori T."/>
            <person name="Itoh T."/>
            <person name="Niimura Y."/>
            <person name="Fujii Y."/>
            <person name="Habara T."/>
            <person name="Sakai H."/>
            <person name="Sato Y."/>
            <person name="Wilson G."/>
            <person name="Kumar K."/>
            <person name="McCouch S."/>
            <person name="Juretic N."/>
            <person name="Hoen D."/>
            <person name="Wright S."/>
            <person name="Bruskiewich R."/>
            <person name="Bureau T."/>
            <person name="Miyao A."/>
            <person name="Hirochika H."/>
            <person name="Nishikawa T."/>
            <person name="Kadowaki K."/>
            <person name="Sugiura M."/>
            <person name="Burr B."/>
            <person name="Sasaki T."/>
        </authorList>
    </citation>
    <scope>NUCLEOTIDE SEQUENCE [LARGE SCALE GENOMIC DNA]</scope>
    <source>
        <strain evidence="3">cv. Nipponbare</strain>
    </source>
</reference>
<dbReference type="EMBL" id="AC026815">
    <property type="protein sequence ID" value="AAG21914.1"/>
    <property type="molecule type" value="Genomic_DNA"/>
</dbReference>
<sequence>MQPPRARTGPVTATQPPWTRTGPAPRTRIGGMKKGEGGGELEVDPRRRLGHAAATVVGGGGEGAGDGDAASHRGRGPEGMKRGRKLEDVKGRGSGDLLSRSLVHAGERDGVVYERRRSTDNYDRRRSARRCSRPQLLPPPPPPLETMTTAAAQLVAVAGLNGDCWKEASGVWPRAAAKTEQRGGAVAGSRSGERATAAI</sequence>
<evidence type="ECO:0000313" key="2">
    <source>
        <dbReference type="EMBL" id="AAG21914.1"/>
    </source>
</evidence>
<organism evidence="2 3">
    <name type="scientific">Oryza sativa subsp. japonica</name>
    <name type="common">Rice</name>
    <dbReference type="NCBI Taxonomy" id="39947"/>
    <lineage>
        <taxon>Eukaryota</taxon>
        <taxon>Viridiplantae</taxon>
        <taxon>Streptophyta</taxon>
        <taxon>Embryophyta</taxon>
        <taxon>Tracheophyta</taxon>
        <taxon>Spermatophyta</taxon>
        <taxon>Magnoliopsida</taxon>
        <taxon>Liliopsida</taxon>
        <taxon>Poales</taxon>
        <taxon>Poaceae</taxon>
        <taxon>BOP clade</taxon>
        <taxon>Oryzoideae</taxon>
        <taxon>Oryzeae</taxon>
        <taxon>Oryzinae</taxon>
        <taxon>Oryza</taxon>
        <taxon>Oryza sativa</taxon>
    </lineage>
</organism>
<protein>
    <submittedName>
        <fullName evidence="2">Uncharacterized protein</fullName>
    </submittedName>
</protein>
<evidence type="ECO:0000313" key="3">
    <source>
        <dbReference type="Proteomes" id="UP000000763"/>
    </source>
</evidence>
<reference evidence="3" key="2">
    <citation type="journal article" date="2008" name="Nucleic Acids Res.">
        <title>The rice annotation project database (RAP-DB): 2008 update.</title>
        <authorList>
            <consortium name="The rice annotation project (RAP)"/>
        </authorList>
    </citation>
    <scope>GENOME REANNOTATION</scope>
    <source>
        <strain evidence="3">cv. Nipponbare</strain>
    </source>
</reference>
<feature type="compositionally biased region" description="Basic and acidic residues" evidence="1">
    <location>
        <begin position="105"/>
        <end position="125"/>
    </location>
</feature>
<gene>
    <name evidence="2" type="primary">OSJNBa0079L16.4</name>
</gene>
<feature type="compositionally biased region" description="Basic and acidic residues" evidence="1">
    <location>
        <begin position="33"/>
        <end position="47"/>
    </location>
</feature>
<accession>Q9FWL9</accession>